<dbReference type="EMBL" id="PEBX01000031">
    <property type="protein sequence ID" value="PTQ56362.1"/>
    <property type="molecule type" value="Genomic_DNA"/>
</dbReference>
<evidence type="ECO:0000259" key="1">
    <source>
        <dbReference type="Pfam" id="PF02036"/>
    </source>
</evidence>
<name>A0A2R6Y151_9BACL</name>
<proteinExistence type="predicted"/>
<dbReference type="SUPFAM" id="SSF55718">
    <property type="entry name" value="SCP-like"/>
    <property type="match status" value="1"/>
</dbReference>
<dbReference type="Gene3D" id="3.30.1050.10">
    <property type="entry name" value="SCP2 sterol-binding domain"/>
    <property type="match status" value="1"/>
</dbReference>
<protein>
    <recommendedName>
        <fullName evidence="1">SCP2 domain-containing protein</fullName>
    </recommendedName>
</protein>
<organism evidence="2 3">
    <name type="scientific">Candidatus Carbonibacillus altaicus</name>
    <dbReference type="NCBI Taxonomy" id="2163959"/>
    <lineage>
        <taxon>Bacteria</taxon>
        <taxon>Bacillati</taxon>
        <taxon>Bacillota</taxon>
        <taxon>Bacilli</taxon>
        <taxon>Bacillales</taxon>
        <taxon>Candidatus Carbonibacillus</taxon>
    </lineage>
</organism>
<evidence type="ECO:0000313" key="3">
    <source>
        <dbReference type="Proteomes" id="UP000244338"/>
    </source>
</evidence>
<evidence type="ECO:0000313" key="2">
    <source>
        <dbReference type="EMBL" id="PTQ56362.1"/>
    </source>
</evidence>
<dbReference type="Proteomes" id="UP000244338">
    <property type="component" value="Unassembled WGS sequence"/>
</dbReference>
<comment type="caution">
    <text evidence="2">The sequence shown here is derived from an EMBL/GenBank/DDBJ whole genome shotgun (WGS) entry which is preliminary data.</text>
</comment>
<sequence length="142" mass="16342">MSVEVFTEEWVKQFGQKLNESEAYRQSAETWEWSLVLKLEADPSIQLSEDRAVYLDLWHGHCRDARMASLEDLEKASYIISADPYTWKQIFERELDAMTGIMRGRLKLEKGDMATLAGYAMAAKYLVDCALEVEAELPEALR</sequence>
<feature type="domain" description="SCP2" evidence="1">
    <location>
        <begin position="31"/>
        <end position="117"/>
    </location>
</feature>
<gene>
    <name evidence="2" type="ORF">BSOLF_0297</name>
</gene>
<reference evidence="3" key="1">
    <citation type="journal article" date="2018" name="Sci. Rep.">
        <title>Lignite coal burning seam in the remote Altai Mountains harbors a hydrogen-driven thermophilic microbial community.</title>
        <authorList>
            <person name="Kadnikov V.V."/>
            <person name="Mardanov A.V."/>
            <person name="Ivasenko D.A."/>
            <person name="Antsiferov D.V."/>
            <person name="Beletsky A.V."/>
            <person name="Karnachuk O.V."/>
            <person name="Ravin N.V."/>
        </authorList>
    </citation>
    <scope>NUCLEOTIDE SEQUENCE [LARGE SCALE GENOMIC DNA]</scope>
</reference>
<accession>A0A2R6Y151</accession>
<dbReference type="AlphaFoldDB" id="A0A2R6Y151"/>
<dbReference type="InterPro" id="IPR003033">
    <property type="entry name" value="SCP2_sterol-bd_dom"/>
</dbReference>
<dbReference type="InterPro" id="IPR036527">
    <property type="entry name" value="SCP2_sterol-bd_dom_sf"/>
</dbReference>
<dbReference type="Pfam" id="PF02036">
    <property type="entry name" value="SCP2"/>
    <property type="match status" value="1"/>
</dbReference>